<evidence type="ECO:0000313" key="4">
    <source>
        <dbReference type="Proteomes" id="UP001527099"/>
    </source>
</evidence>
<dbReference type="Pfam" id="PF00903">
    <property type="entry name" value="Glyoxalase"/>
    <property type="match status" value="2"/>
</dbReference>
<dbReference type="RefSeq" id="WP_268613489.1">
    <property type="nucleotide sequence ID" value="NZ_JAMDMX010000003.1"/>
</dbReference>
<reference evidence="3 4" key="1">
    <citation type="submission" date="2022-05" db="EMBL/GenBank/DDBJ databases">
        <title>Genome Sequencing of Bee-Associated Microbes.</title>
        <authorList>
            <person name="Dunlap C."/>
        </authorList>
    </citation>
    <scope>NUCLEOTIDE SEQUENCE [LARGE SCALE GENOMIC DNA]</scope>
    <source>
        <strain evidence="3 4">NRRL B-14421</strain>
    </source>
</reference>
<dbReference type="Gene3D" id="3.10.180.10">
    <property type="entry name" value="2,3-Dihydroxybiphenyl 1,2-Dioxygenase, domain 1"/>
    <property type="match status" value="2"/>
</dbReference>
<protein>
    <submittedName>
        <fullName evidence="3">VOC family protein</fullName>
    </submittedName>
</protein>
<keyword evidence="4" id="KW-1185">Reference proteome</keyword>
<comment type="caution">
    <text evidence="3">The sequence shown here is derived from an EMBL/GenBank/DDBJ whole genome shotgun (WGS) entry which is preliminary data.</text>
</comment>
<feature type="domain" description="VOC" evidence="2">
    <location>
        <begin position="169"/>
        <end position="280"/>
    </location>
</feature>
<gene>
    <name evidence="3" type="ORF">M5X19_02085</name>
</gene>
<evidence type="ECO:0000256" key="1">
    <source>
        <dbReference type="ARBA" id="ARBA00022723"/>
    </source>
</evidence>
<name>A0ABT4G6B1_9BACL</name>
<sequence length="282" mass="31668">MKFHQQPNTFVSHVQLIVEQLERSLSFYQGILGFQILDRTDSTASLTLNEKDALVTLEQPAGVLPKEPRRSGLYHYAILVPDRKELAKVIQHFIDIKYPLQGISDHLVSEALYLADPDGNGIEIYVDRPSEDWEWIGEQVTMSTEQVNLRSLLSEANGERFTGLSSDTIMGHIHLHVSDLAKAAEFYIQGLGFKVVYQISNQALFISTGGYHHHIGLNIWNGKGVQAPSRNSVGLKFYTIVFTDEMTRDSAIKNLALLGYSVNENTVVDPSGNHILLKYQEL</sequence>
<dbReference type="PROSITE" id="PS51819">
    <property type="entry name" value="VOC"/>
    <property type="match status" value="2"/>
</dbReference>
<evidence type="ECO:0000313" key="3">
    <source>
        <dbReference type="EMBL" id="MCY9691718.1"/>
    </source>
</evidence>
<dbReference type="SUPFAM" id="SSF54593">
    <property type="entry name" value="Glyoxalase/Bleomycin resistance protein/Dihydroxybiphenyl dioxygenase"/>
    <property type="match status" value="2"/>
</dbReference>
<dbReference type="InterPro" id="IPR018146">
    <property type="entry name" value="Glyoxalase_1_CS"/>
</dbReference>
<dbReference type="InterPro" id="IPR037523">
    <property type="entry name" value="VOC_core"/>
</dbReference>
<organism evidence="3 4">
    <name type="scientific">Paenibacillus alginolyticus</name>
    <dbReference type="NCBI Taxonomy" id="59839"/>
    <lineage>
        <taxon>Bacteria</taxon>
        <taxon>Bacillati</taxon>
        <taxon>Bacillota</taxon>
        <taxon>Bacilli</taxon>
        <taxon>Bacillales</taxon>
        <taxon>Paenibacillaceae</taxon>
        <taxon>Paenibacillus</taxon>
    </lineage>
</organism>
<keyword evidence="1" id="KW-0479">Metal-binding</keyword>
<dbReference type="EMBL" id="JAMDMX010000003">
    <property type="protein sequence ID" value="MCY9691718.1"/>
    <property type="molecule type" value="Genomic_DNA"/>
</dbReference>
<dbReference type="InterPro" id="IPR004360">
    <property type="entry name" value="Glyas_Fos-R_dOase_dom"/>
</dbReference>
<dbReference type="PANTHER" id="PTHR43279">
    <property type="entry name" value="CATECHOL-2,3-DIOXYGENASE"/>
    <property type="match status" value="1"/>
</dbReference>
<dbReference type="Proteomes" id="UP001527099">
    <property type="component" value="Unassembled WGS sequence"/>
</dbReference>
<proteinExistence type="predicted"/>
<evidence type="ECO:0000259" key="2">
    <source>
        <dbReference type="PROSITE" id="PS51819"/>
    </source>
</evidence>
<dbReference type="InterPro" id="IPR029068">
    <property type="entry name" value="Glyas_Bleomycin-R_OHBP_Dase"/>
</dbReference>
<feature type="domain" description="VOC" evidence="2">
    <location>
        <begin position="10"/>
        <end position="127"/>
    </location>
</feature>
<accession>A0ABT4G6B1</accession>
<dbReference type="PANTHER" id="PTHR43279:SF1">
    <property type="entry name" value="CATECHOL-2,3-DIOXYGENASE"/>
    <property type="match status" value="1"/>
</dbReference>
<dbReference type="PROSITE" id="PS00934">
    <property type="entry name" value="GLYOXALASE_I_1"/>
    <property type="match status" value="2"/>
</dbReference>